<keyword evidence="2" id="KW-1185">Reference proteome</keyword>
<protein>
    <recommendedName>
        <fullName evidence="3">Exonuclease domain-containing protein</fullName>
    </recommendedName>
</protein>
<dbReference type="GO" id="GO:0003676">
    <property type="term" value="F:nucleic acid binding"/>
    <property type="evidence" value="ECO:0007669"/>
    <property type="project" value="InterPro"/>
</dbReference>
<sequence length="142" mass="15688">MSQKNSSADKSEGISYDSSCGLDNILESVDESELDLIEEVDLKQSLFVIVDLETNGFGAEKAEICQISAKHKDAVFNAYSLPLIKMSQEAENVTGLKIIRGEMFSGNEKLSTTPIKTVFENFLIYSKSFNSPIILIAHNGFR</sequence>
<gene>
    <name evidence="1" type="ORF">ILUMI_01660</name>
</gene>
<dbReference type="OrthoDB" id="10250935at2759"/>
<dbReference type="InterPro" id="IPR012337">
    <property type="entry name" value="RNaseH-like_sf"/>
</dbReference>
<reference evidence="1" key="1">
    <citation type="submission" date="2019-08" db="EMBL/GenBank/DDBJ databases">
        <title>The genome of the North American firefly Photinus pyralis.</title>
        <authorList>
            <consortium name="Photinus pyralis genome working group"/>
            <person name="Fallon T.R."/>
            <person name="Sander Lower S.E."/>
            <person name="Weng J.-K."/>
        </authorList>
    </citation>
    <scope>NUCLEOTIDE SEQUENCE</scope>
    <source>
        <strain evidence="1">TRF0915ILg1</strain>
        <tissue evidence="1">Whole body</tissue>
    </source>
</reference>
<dbReference type="SUPFAM" id="SSF53098">
    <property type="entry name" value="Ribonuclease H-like"/>
    <property type="match status" value="1"/>
</dbReference>
<dbReference type="Proteomes" id="UP000801492">
    <property type="component" value="Unassembled WGS sequence"/>
</dbReference>
<name>A0A8K0DI25_IGNLU</name>
<evidence type="ECO:0008006" key="3">
    <source>
        <dbReference type="Google" id="ProtNLM"/>
    </source>
</evidence>
<dbReference type="EMBL" id="VTPC01000751">
    <property type="protein sequence ID" value="KAF2904519.1"/>
    <property type="molecule type" value="Genomic_DNA"/>
</dbReference>
<dbReference type="Gene3D" id="3.30.420.10">
    <property type="entry name" value="Ribonuclease H-like superfamily/Ribonuclease H"/>
    <property type="match status" value="1"/>
</dbReference>
<accession>A0A8K0DI25</accession>
<dbReference type="InterPro" id="IPR036397">
    <property type="entry name" value="RNaseH_sf"/>
</dbReference>
<evidence type="ECO:0000313" key="2">
    <source>
        <dbReference type="Proteomes" id="UP000801492"/>
    </source>
</evidence>
<proteinExistence type="predicted"/>
<comment type="caution">
    <text evidence="1">The sequence shown here is derived from an EMBL/GenBank/DDBJ whole genome shotgun (WGS) entry which is preliminary data.</text>
</comment>
<dbReference type="AlphaFoldDB" id="A0A8K0DI25"/>
<evidence type="ECO:0000313" key="1">
    <source>
        <dbReference type="EMBL" id="KAF2904519.1"/>
    </source>
</evidence>
<organism evidence="1 2">
    <name type="scientific">Ignelater luminosus</name>
    <name type="common">Cucubano</name>
    <name type="synonym">Pyrophorus luminosus</name>
    <dbReference type="NCBI Taxonomy" id="2038154"/>
    <lineage>
        <taxon>Eukaryota</taxon>
        <taxon>Metazoa</taxon>
        <taxon>Ecdysozoa</taxon>
        <taxon>Arthropoda</taxon>
        <taxon>Hexapoda</taxon>
        <taxon>Insecta</taxon>
        <taxon>Pterygota</taxon>
        <taxon>Neoptera</taxon>
        <taxon>Endopterygota</taxon>
        <taxon>Coleoptera</taxon>
        <taxon>Polyphaga</taxon>
        <taxon>Elateriformia</taxon>
        <taxon>Elateroidea</taxon>
        <taxon>Elateridae</taxon>
        <taxon>Agrypninae</taxon>
        <taxon>Pyrophorini</taxon>
        <taxon>Ignelater</taxon>
    </lineage>
</organism>